<evidence type="ECO:0000259" key="1">
    <source>
        <dbReference type="Pfam" id="PF14096"/>
    </source>
</evidence>
<evidence type="ECO:0000313" key="3">
    <source>
        <dbReference type="Proteomes" id="UP000504693"/>
    </source>
</evidence>
<proteinExistence type="predicted"/>
<dbReference type="RefSeq" id="WP_173213488.1">
    <property type="nucleotide sequence ID" value="NZ_CP053921.1"/>
</dbReference>
<dbReference type="EMBL" id="CP053921">
    <property type="protein sequence ID" value="QKG70966.1"/>
    <property type="molecule type" value="Genomic_DNA"/>
</dbReference>
<protein>
    <submittedName>
        <fullName evidence="2">DUF4274 domain-containing protein</fullName>
    </submittedName>
</protein>
<accession>A0A7D4BAG7</accession>
<dbReference type="KEGG" id="emv:HQR01_06040"/>
<reference evidence="2 3" key="1">
    <citation type="submission" date="2020-05" db="EMBL/GenBank/DDBJ databases">
        <title>Erythrobacter mangrovi sp. nov., isolated from rhizosphere soil of mangrove plant (Kandelia candel).</title>
        <authorList>
            <person name="Ye Y.H."/>
        </authorList>
    </citation>
    <scope>NUCLEOTIDE SEQUENCE [LARGE SCALE GENOMIC DNA]</scope>
    <source>
        <strain evidence="2 3">EB310</strain>
    </source>
</reference>
<sequence length="188" mass="21227">MSWVDDYNVCIRQELLKWLAAKGPADWDKVAKEKNWDSGVEELSWIVSQDECDAGTAQYLFWLAGPSYFTDEQLGARDSGRYFPQANYHMILTIAERWAAGKYKTQDFGEYAHLSGSGLINLGAGTRVNRELVIPQGIDSPTTGESSNFEYDPKRIMEEMLAAENGQFEEGIPYEVLDLCASRHRPSD</sequence>
<evidence type="ECO:0000313" key="2">
    <source>
        <dbReference type="EMBL" id="QKG70966.1"/>
    </source>
</evidence>
<dbReference type="Pfam" id="PF14096">
    <property type="entry name" value="DUF4274"/>
    <property type="match status" value="1"/>
</dbReference>
<gene>
    <name evidence="2" type="ORF">HQR01_06040</name>
</gene>
<dbReference type="Proteomes" id="UP000504693">
    <property type="component" value="Chromosome"/>
</dbReference>
<dbReference type="InterPro" id="IPR025369">
    <property type="entry name" value="DUF4274"/>
</dbReference>
<dbReference type="AlphaFoldDB" id="A0A7D4BAG7"/>
<name>A0A7D4BAG7_9SPHN</name>
<keyword evidence="3" id="KW-1185">Reference proteome</keyword>
<organism evidence="2 3">
    <name type="scientific">Erythrobacter mangrovi</name>
    <dbReference type="NCBI Taxonomy" id="2739433"/>
    <lineage>
        <taxon>Bacteria</taxon>
        <taxon>Pseudomonadati</taxon>
        <taxon>Pseudomonadota</taxon>
        <taxon>Alphaproteobacteria</taxon>
        <taxon>Sphingomonadales</taxon>
        <taxon>Erythrobacteraceae</taxon>
        <taxon>Erythrobacter/Porphyrobacter group</taxon>
        <taxon>Erythrobacter</taxon>
    </lineage>
</organism>
<feature type="domain" description="DUF4274" evidence="1">
    <location>
        <begin position="27"/>
        <end position="72"/>
    </location>
</feature>